<dbReference type="InterPro" id="IPR001434">
    <property type="entry name" value="OmcB-like_DUF11"/>
</dbReference>
<feature type="domain" description="HYR" evidence="4">
    <location>
        <begin position="803"/>
        <end position="884"/>
    </location>
</feature>
<reference evidence="6" key="1">
    <citation type="journal article" date="2019" name="Int. J. Syst. Evol. Microbiol.">
        <title>The Global Catalogue of Microorganisms (GCM) 10K type strain sequencing project: providing services to taxonomists for standard genome sequencing and annotation.</title>
        <authorList>
            <consortium name="The Broad Institute Genomics Platform"/>
            <consortium name="The Broad Institute Genome Sequencing Center for Infectious Disease"/>
            <person name="Wu L."/>
            <person name="Ma J."/>
        </authorList>
    </citation>
    <scope>NUCLEOTIDE SEQUENCE [LARGE SCALE GENOMIC DNA]</scope>
    <source>
        <strain evidence="6">JCM 17337</strain>
    </source>
</reference>
<accession>A0ABP7GH35</accession>
<comment type="caution">
    <text evidence="5">The sequence shown here is derived from an EMBL/GenBank/DDBJ whole genome shotgun (WGS) entry which is preliminary data.</text>
</comment>
<dbReference type="Pfam" id="PF13585">
    <property type="entry name" value="CHU_C"/>
    <property type="match status" value="1"/>
</dbReference>
<dbReference type="InterPro" id="IPR047589">
    <property type="entry name" value="DUF11_rpt"/>
</dbReference>
<evidence type="ECO:0000313" key="5">
    <source>
        <dbReference type="EMBL" id="GAA3765400.1"/>
    </source>
</evidence>
<evidence type="ECO:0000259" key="4">
    <source>
        <dbReference type="PROSITE" id="PS50825"/>
    </source>
</evidence>
<keyword evidence="1" id="KW-0677">Repeat</keyword>
<feature type="chain" id="PRO_5046499553" evidence="3">
    <location>
        <begin position="31"/>
        <end position="2958"/>
    </location>
</feature>
<evidence type="ECO:0000313" key="6">
    <source>
        <dbReference type="Proteomes" id="UP001500748"/>
    </source>
</evidence>
<dbReference type="PANTHER" id="PTHR24273">
    <property type="entry name" value="FI04643P-RELATED"/>
    <property type="match status" value="1"/>
</dbReference>
<dbReference type="Pfam" id="PF24346">
    <property type="entry name" value="DUF7507"/>
    <property type="match status" value="1"/>
</dbReference>
<feature type="compositionally biased region" description="Basic and acidic residues" evidence="2">
    <location>
        <begin position="2829"/>
        <end position="2849"/>
    </location>
</feature>
<dbReference type="Pfam" id="PF02494">
    <property type="entry name" value="HYR"/>
    <property type="match status" value="4"/>
</dbReference>
<feature type="region of interest" description="Disordered" evidence="2">
    <location>
        <begin position="633"/>
        <end position="652"/>
    </location>
</feature>
<keyword evidence="3" id="KW-0732">Signal</keyword>
<gene>
    <name evidence="5" type="ORF">GCM10022423_17260</name>
</gene>
<dbReference type="Gene3D" id="2.60.40.10">
    <property type="entry name" value="Immunoglobulins"/>
    <property type="match status" value="6"/>
</dbReference>
<dbReference type="Pfam" id="PF01345">
    <property type="entry name" value="DUF11"/>
    <property type="match status" value="1"/>
</dbReference>
<dbReference type="InterPro" id="IPR013783">
    <property type="entry name" value="Ig-like_fold"/>
</dbReference>
<dbReference type="PROSITE" id="PS50825">
    <property type="entry name" value="HYR"/>
    <property type="match status" value="3"/>
</dbReference>
<name>A0ABP7GH35_9FLAO</name>
<dbReference type="InterPro" id="IPR003410">
    <property type="entry name" value="HYR_dom"/>
</dbReference>
<evidence type="ECO:0000256" key="1">
    <source>
        <dbReference type="ARBA" id="ARBA00022737"/>
    </source>
</evidence>
<evidence type="ECO:0000256" key="2">
    <source>
        <dbReference type="SAM" id="MobiDB-lite"/>
    </source>
</evidence>
<organism evidence="5 6">
    <name type="scientific">Flavobacterium ginsengiterrae</name>
    <dbReference type="NCBI Taxonomy" id="871695"/>
    <lineage>
        <taxon>Bacteria</taxon>
        <taxon>Pseudomonadati</taxon>
        <taxon>Bacteroidota</taxon>
        <taxon>Flavobacteriia</taxon>
        <taxon>Flavobacteriales</taxon>
        <taxon>Flavobacteriaceae</taxon>
        <taxon>Flavobacterium</taxon>
    </lineage>
</organism>
<dbReference type="InterPro" id="IPR055354">
    <property type="entry name" value="DUF7507"/>
</dbReference>
<protein>
    <submittedName>
        <fullName evidence="5">Choice-of-anchor L domain-containing protein</fullName>
    </submittedName>
</protein>
<dbReference type="Proteomes" id="UP001500748">
    <property type="component" value="Unassembled WGS sequence"/>
</dbReference>
<dbReference type="NCBIfam" id="TIGR01451">
    <property type="entry name" value="B_ant_repeat"/>
    <property type="match status" value="2"/>
</dbReference>
<dbReference type="PANTHER" id="PTHR24273:SF32">
    <property type="entry name" value="HYALIN"/>
    <property type="match status" value="1"/>
</dbReference>
<keyword evidence="6" id="KW-1185">Reference proteome</keyword>
<feature type="domain" description="HYR" evidence="4">
    <location>
        <begin position="885"/>
        <end position="964"/>
    </location>
</feature>
<sequence>MRNSTFNGFNFFKSNFFILLFLLLSYSASAQFYTTHYIAPAPWQYFNDANEIVIATNSTTNVSVSVSKSDGTLVTNLTAVKGTPAVYRFIGTPSTTKAYVFDTVLDGAGLIVRGSAPISINLRNVASDALSGKDVDKDIKGNAALTSFGDAGLGIRFRVGYYRDGSLGNFNGYGDQRPIYTIMATANNTVIKINGVVTATLNTGQSYLFKANIGSLVESSNPVVMNTSAAIDTPGGCGDSAYNQIPPEAVLGTEYFLERGTGNNIAEQTTVVATKDNTKVTIESYTTNGTLSGTPVTVTLAKAGNFYTFINGVKDVSFTASHIVASERVAVYSGTAQGCEVDISTIAPVSECGGSNFIETAKFRNYGSGTLDYFGYILLRSGSEVVKVNGKDVSTISGVSARYQIGTTGWYLINFNSKQIGSPNFLSIESNAKLTVSIVQQDGGFSMAGFFSNFAVQPEEPTFTYISGGGCSNNSALLKTQSGLSPYQWYLNGVAIAGANSDTYTATKTGAYSVASTLTCGAQTQSKPVSVTLCTDLGVTKTVDIATPCVGSNVEFTIKLNNLGVNNATGVSINDLLPSGYTFVSSTQSIGSYSSTTGVWSIGDVNGGVTETLKITAKVNASGVYNNTASLPATTADSNPANNSASVSTTPNPLPTASITGALTACLNTTLTAVTNAASPTYVWYKNDVVISGQTASTLAVNSDGNYKVKVRNGSTGCEQTSVASTVKVSDTDKPAKPVLADVTGQCSASVTAPTTTDNCAGTVTGTTTDPLTYNAQGTYTVTWSFNDGNGNVETATQKVTVNDTQKPTITCPSNVTVSADANSCSATGVVLGTPTTSDNCSGAVTVSNNAPTSFPLGNTTVTWTAKDAAGNTQTCTQTVTVNDTQKPTITCPSNVTVSADANSCSATGVVLGTPATSDNCSGAVTVSNNAPTSFPLGNTAVTWTAKDAAGNTQTCTQTVTVNDTQKPTITCPSNVTVSADANSCSATGVVLGTPTTSDNCSGAVTVSNNAPTSFPLGNTTVTWTAKDAAGNTQTCTQTVTVNDTQKPTITCPSNVTVSADANSCSATGVVLGTPTTSDNCSGAVTVSNNAPTSFPLGNTTVTWTATDAAGNTQTCTQTVKVIGPIVANEDKVNSINGYTGGTAILNVLANDLLNCNAVVRSEVDLTLASALPSVLTFDIVTGKVTVKPNTPKGTYSFDYKICEIANSGNCSTTTVEVKVDAPAILAVKETLGPINGAVGGTTTSLIASDKLNGVQAVIGSNPGEVTLTGTAPAGLTINADGTITVAKGVKEGNYDVTYEICDNNNIGNCSTATSTVVVTAGVLVANLDNAGSVTGGSSSQTLVNIFDNDTYNGSKLNPSDVKLTSGTDPKGYLTIGADGNTVLKPNAPAGTYEVTYEICELLNAGNCSTNKVQVTVTAPAILAVKENLGPINGSVGGNTTSLIASDKLNEVQAVIGSNPGEVTLTGTAPAGLTINADGTITVAKGVKEGNYDVTYEICDNNNIGNCSTATSTVVVTAGVLVANLDNAGSVTGGSSSQTLVNIFDNDTYNGSKLNPSDVKLTAGTDPKGYLTIGADGNAVLKPNAPAGTYEVTYEICELLNAGNCSTNKVQVTVTAPGILAVKETLGPINGAVGGNTTSLIASDKLNGVQAVIGSNPGEVTLTGTAPTGLTINADGTITVAKGVKEGNYDVTYEICDNNNAGNCSTATSTVVVTAGVLVANLDNAGSVTGGSSSQTLINIFDNDTYNGSKLNPSDVKLTAGTDPKGYLTIGADGNAVLKPNAPAGTYEVTYEICELLNNTNCSTNKVQVTVTAPGILAVKETLGPINGSVGGNTTSLIASDKLNGVQAVIGSNPGEVTLTGTAPAGLTINADGTITVAKGVKEGNYDVTYEICDNNNAGNCSTTTSTVVVTAGVLVANLDNAGSVTGGSSSQTLINIFDNDTYNGSKLNPSDVKLTAGTDPKGYLTIGADGNAVLKPNAPAGTYEVTYEICEVLNAGNCSTNKVQVTVTAPGILAVKETLGPINGSVGGTTTSLIASDKLNGVQAVIGSNPGEVTLTGTAPAGLTINADGTITVAKGVKEGNYDVTYEICDNNNAGNCSTTTSTVVVTAGVLVANLDNAGSVTGGSSSQTLINIFDNDTYNGSKLNPSDVKLTAGTDPKGYLTIGADGNAVLKPNAPAGTYEVTYEICEVLNTGNCSTNKVQVTVTAPAIVAVAENLGSVNGSIGGTTTVSVILNDKLNGAQAVIGENSGEVILSKVNLPAGFVLEADGRVTIPANTPKGTYEIEYRICEVTNTGNCDTAKSTVEVTVGTLIANPDENLSVVGINQPQTIVNVFDNDTYNGSPVKSNDVKLSIEIADPKGFLTLNPDGTVTLAPNAPRGTYELTYKICEVLNDTNCTSAVVTVTVDEPTITVTADSFCSNNVPYVSYTVKADNFTPTNLVTIKWIDSANNVVATQTNMPLSGTVLWPGAVVDSNDNGVDWPGWLFANGQWTEGADGFENTRTGVTMEFSVNPTASVSVNYPQPTAQCNARPTFIIIANNDTAGPVDTSKGNNTGTNIFDNDKLNGLPLNPSDVSLSTILPNANLVLNADGSVSVKAGTPSGSYQLTYQICSLNSSNCAQAVVTVVVQNTVTPVEPQQTLVLTDDALVAVDGINGSLEFVNVLDNDLLNGLPINPVDVVIKNLSGDSNFEFNADGTVNVKPNTPGKTYTIVYQVCEKANPNNCSTATLNVFVEVPAIAVVKTAVFNDENNNNVANAGETITYKFKITNTGNVALKNVTISDLLPGIVMTGQPINLDVNEVDENNFTGVYTIKQSDINAGSVTNQATATGKSERGVTVEDKSDDSSNTDDKPTVLPLNGCMIKVLNAFSPNGDQKNERFYIQGLECYPDNTVEIYNRWGVLVFDVAGYNNEDRVFKGYSYGRTTMKQSEGLPVGTYFYILKYKDSDSNPHEKSGYLYINK</sequence>
<feature type="region of interest" description="Disordered" evidence="2">
    <location>
        <begin position="2821"/>
        <end position="2849"/>
    </location>
</feature>
<feature type="domain" description="HYR" evidence="4">
    <location>
        <begin position="1043"/>
        <end position="1124"/>
    </location>
</feature>
<dbReference type="EMBL" id="BAABDU010000003">
    <property type="protein sequence ID" value="GAA3765400.1"/>
    <property type="molecule type" value="Genomic_DNA"/>
</dbReference>
<dbReference type="Gene3D" id="2.60.40.3080">
    <property type="match status" value="1"/>
</dbReference>
<proteinExistence type="predicted"/>
<feature type="signal peptide" evidence="3">
    <location>
        <begin position="1"/>
        <end position="30"/>
    </location>
</feature>
<evidence type="ECO:0000256" key="3">
    <source>
        <dbReference type="SAM" id="SignalP"/>
    </source>
</evidence>